<dbReference type="AlphaFoldDB" id="A0A438CHN6"/>
<dbReference type="Proteomes" id="UP000288805">
    <property type="component" value="Unassembled WGS sequence"/>
</dbReference>
<protein>
    <submittedName>
        <fullName evidence="1">Uncharacterized protein</fullName>
    </submittedName>
</protein>
<sequence length="244" mass="28215">MHRWSHVCLLSTRNIDFAKLLAQIIQLKAQFPDHPIKTIRLDNAGEFYPQTFLDYSPPQRSKLGPQHRLDCHFDENVFPPLRGDKSKEWRDITWYVPSLSHLDHCIRQCELEVQRIVDLQGLANQLPDAFTYIKKVTKSHVLVVNVPAHIDVPEGQLENVITNESKTRLKRGSNDETQLDKQLAPEEAQIDQIPVFRTEEISMSHKGETKSCSSIIIDNIFAFQVAMDIMRNDEYQEPQIVNEC</sequence>
<comment type="caution">
    <text evidence="1">The sequence shown here is derived from an EMBL/GenBank/DDBJ whole genome shotgun (WGS) entry which is preliminary data.</text>
</comment>
<dbReference type="EMBL" id="QGNW01002224">
    <property type="protein sequence ID" value="RVW22655.1"/>
    <property type="molecule type" value="Genomic_DNA"/>
</dbReference>
<gene>
    <name evidence="1" type="ORF">CK203_100634</name>
</gene>
<evidence type="ECO:0000313" key="1">
    <source>
        <dbReference type="EMBL" id="RVW22655.1"/>
    </source>
</evidence>
<accession>A0A438CHN6</accession>
<proteinExistence type="predicted"/>
<evidence type="ECO:0000313" key="2">
    <source>
        <dbReference type="Proteomes" id="UP000288805"/>
    </source>
</evidence>
<organism evidence="1 2">
    <name type="scientific">Vitis vinifera</name>
    <name type="common">Grape</name>
    <dbReference type="NCBI Taxonomy" id="29760"/>
    <lineage>
        <taxon>Eukaryota</taxon>
        <taxon>Viridiplantae</taxon>
        <taxon>Streptophyta</taxon>
        <taxon>Embryophyta</taxon>
        <taxon>Tracheophyta</taxon>
        <taxon>Spermatophyta</taxon>
        <taxon>Magnoliopsida</taxon>
        <taxon>eudicotyledons</taxon>
        <taxon>Gunneridae</taxon>
        <taxon>Pentapetalae</taxon>
        <taxon>rosids</taxon>
        <taxon>Vitales</taxon>
        <taxon>Vitaceae</taxon>
        <taxon>Viteae</taxon>
        <taxon>Vitis</taxon>
    </lineage>
</organism>
<reference evidence="1 2" key="1">
    <citation type="journal article" date="2018" name="PLoS Genet.">
        <title>Population sequencing reveals clonal diversity and ancestral inbreeding in the grapevine cultivar Chardonnay.</title>
        <authorList>
            <person name="Roach M.J."/>
            <person name="Johnson D.L."/>
            <person name="Bohlmann J."/>
            <person name="van Vuuren H.J."/>
            <person name="Jones S.J."/>
            <person name="Pretorius I.S."/>
            <person name="Schmidt S.A."/>
            <person name="Borneman A.R."/>
        </authorList>
    </citation>
    <scope>NUCLEOTIDE SEQUENCE [LARGE SCALE GENOMIC DNA]</scope>
    <source>
        <strain evidence="2">cv. Chardonnay</strain>
        <tissue evidence="1">Leaf</tissue>
    </source>
</reference>
<name>A0A438CHN6_VITVI</name>